<gene>
    <name evidence="1" type="ORF">PDM29_02755</name>
</gene>
<dbReference type="RefSeq" id="WP_311192374.1">
    <property type="nucleotide sequence ID" value="NZ_CP115541.1"/>
</dbReference>
<protein>
    <recommendedName>
        <fullName evidence="3">DUF2171 domain-containing protein</fullName>
    </recommendedName>
</protein>
<keyword evidence="2" id="KW-1185">Reference proteome</keyword>
<dbReference type="Proteomes" id="UP001302072">
    <property type="component" value="Chromosome"/>
</dbReference>
<organism evidence="1 2">
    <name type="scientific">Stenotrophomonas oahuensis</name>
    <dbReference type="NCBI Taxonomy" id="3003271"/>
    <lineage>
        <taxon>Bacteria</taxon>
        <taxon>Pseudomonadati</taxon>
        <taxon>Pseudomonadota</taxon>
        <taxon>Gammaproteobacteria</taxon>
        <taxon>Lysobacterales</taxon>
        <taxon>Lysobacteraceae</taxon>
        <taxon>Stenotrophomonas</taxon>
    </lineage>
</organism>
<accession>A0ABY9YSS0</accession>
<evidence type="ECO:0000313" key="1">
    <source>
        <dbReference type="EMBL" id="WNH53213.1"/>
    </source>
</evidence>
<proteinExistence type="predicted"/>
<evidence type="ECO:0000313" key="2">
    <source>
        <dbReference type="Proteomes" id="UP001302072"/>
    </source>
</evidence>
<dbReference type="EMBL" id="CP115541">
    <property type="protein sequence ID" value="WNH53213.1"/>
    <property type="molecule type" value="Genomic_DNA"/>
</dbReference>
<sequence length="76" mass="8104">MNYADGQEVLLGDAVDLGGGSVGRVVAVLDTQRFSERYPAEDWSYLKDGALLEAPTFGLVHCTEGGHDFTLMGRAG</sequence>
<reference evidence="1 2" key="1">
    <citation type="submission" date="2022-12" db="EMBL/GenBank/DDBJ databases">
        <title>Two new species, Stenotrophomonas aracearum and Stenotrophomonas oahuensis, isolated from Anthurium (Araceae family) in Hawaii.</title>
        <authorList>
            <person name="Chunag S.C."/>
            <person name="Dobhal S."/>
            <person name="Alvarez A."/>
            <person name="Arif M."/>
        </authorList>
    </citation>
    <scope>NUCLEOTIDE SEQUENCE [LARGE SCALE GENOMIC DNA]</scope>
    <source>
        <strain evidence="1 2">A5586</strain>
    </source>
</reference>
<evidence type="ECO:0008006" key="3">
    <source>
        <dbReference type="Google" id="ProtNLM"/>
    </source>
</evidence>
<name>A0ABY9YSS0_9GAMM</name>